<dbReference type="Gene3D" id="3.40.50.740">
    <property type="match status" value="1"/>
</dbReference>
<dbReference type="InterPro" id="IPR009010">
    <property type="entry name" value="Asp_de-COase-like_dom_sf"/>
</dbReference>
<dbReference type="Pfam" id="PF00384">
    <property type="entry name" value="Molybdopterin"/>
    <property type="match status" value="1"/>
</dbReference>
<keyword evidence="5" id="KW-0732">Signal</keyword>
<dbReference type="AlphaFoldDB" id="A0AA94H220"/>
<dbReference type="PROSITE" id="PS51318">
    <property type="entry name" value="TAT"/>
    <property type="match status" value="1"/>
</dbReference>
<sequence length="765" mass="85666">MTDTPDSPARRRFIKNLAIAGVATSLPGGLLIPRRAAAQPPIPYNPDNYTLYRNSCPRNCYDTCSLRTHVKDGVIHYIDGAKESTFTHGQPCIKGLTYPRRVYSPDRIKYPMIQDGRGSGKWRRISWEDAMERIASKILEIKKKDGSLLGLGLTKYSGNLGILNYGVEGMMSSLGYTTRFVGTPCWPAGIDAQSYDMGDMWCNDPEDMVKSRYIIIWGANPAWCSMHSMKYIYQARERGARVVVIDPLLTQTAAKADLYLRIKPASDGALALGMARHLLDNGLVDKDFTTQYAVGFSDFAQYLEENITLEWAAEQCGLPADTIRQLAEDFAAVKPATIWIGYGMQRHINGGANVRAIDALVAMTGNIGLEGGGARYGHLYTWGFNYHAMLQKQPEGSVGFTGQKGPKGEFDFAAKTEASYTDRSVNINKTAQAILDTNDPPIRMLWVACKNPLSQDFDHNKMLKAFKKLEMVVCVDHFFNKTVEQADIVLPATTQMEEWNVSVSYWHYWLTINQPAIKPMYESKSDIEIAAALSRTMNRLSPGSCTFPQEIDSKEWVAKEFNDGIYKLFGISSWEELLNGPVKAKLPHPAAWHDFKFKTPSGKYEFASALSQENGHSRLPEYKPGRAKTHPFQLFTPHALFGIHSQFINLDWMKVFYPEPFVYLHPAAAQRKGIRELDWVRVFNGIGDVTVRARLTTNVPKDMLVMYEAWFPKKSFNVQNVVDDTSSDMGQMKTGSPGSAIHCQFADIELTTMSAQDKSVQGAKA</sequence>
<reference evidence="10 12" key="2">
    <citation type="submission" date="2021-03" db="EMBL/GenBank/DDBJ databases">
        <authorList>
            <person name="Li Y."/>
            <person name="Li S."/>
            <person name="Chen M."/>
            <person name="Peng G."/>
            <person name="Tan Z."/>
            <person name="An Q."/>
        </authorList>
    </citation>
    <scope>NUCLEOTIDE SEQUENCE [LARGE SCALE GENOMIC DNA]</scope>
    <source>
        <strain evidence="10 12">Ola 51</strain>
    </source>
</reference>
<dbReference type="Pfam" id="PF01568">
    <property type="entry name" value="Molydop_binding"/>
    <property type="match status" value="1"/>
</dbReference>
<evidence type="ECO:0000256" key="8">
    <source>
        <dbReference type="ARBA" id="ARBA00023014"/>
    </source>
</evidence>
<dbReference type="PROSITE" id="PS00932">
    <property type="entry name" value="MOLYBDOPTERIN_PROK_3"/>
    <property type="match status" value="1"/>
</dbReference>
<evidence type="ECO:0000313" key="11">
    <source>
        <dbReference type="EMBL" id="SFC06887.1"/>
    </source>
</evidence>
<dbReference type="Gene3D" id="2.40.40.20">
    <property type="match status" value="1"/>
</dbReference>
<dbReference type="InterPro" id="IPR006655">
    <property type="entry name" value="Mopterin_OxRdtase_prok_CS"/>
</dbReference>
<dbReference type="Proteomes" id="UP000078227">
    <property type="component" value="Chromosome"/>
</dbReference>
<dbReference type="PANTHER" id="PTHR43742:SF6">
    <property type="entry name" value="OXIDOREDUCTASE YYAE-RELATED"/>
    <property type="match status" value="1"/>
</dbReference>
<dbReference type="SUPFAM" id="SSF53706">
    <property type="entry name" value="Formate dehydrogenase/DMSO reductase, domains 1-3"/>
    <property type="match status" value="1"/>
</dbReference>
<dbReference type="GO" id="GO:0016491">
    <property type="term" value="F:oxidoreductase activity"/>
    <property type="evidence" value="ECO:0007669"/>
    <property type="project" value="UniProtKB-KW"/>
</dbReference>
<evidence type="ECO:0000313" key="13">
    <source>
        <dbReference type="Proteomes" id="UP000182314"/>
    </source>
</evidence>
<accession>A0AA94H220</accession>
<dbReference type="SUPFAM" id="SSF50692">
    <property type="entry name" value="ADC-like"/>
    <property type="match status" value="1"/>
</dbReference>
<organism evidence="11 13">
    <name type="scientific">Kosakonia oryzae</name>
    <dbReference type="NCBI Taxonomy" id="497725"/>
    <lineage>
        <taxon>Bacteria</taxon>
        <taxon>Pseudomonadati</taxon>
        <taxon>Pseudomonadota</taxon>
        <taxon>Gammaproteobacteria</taxon>
        <taxon>Enterobacterales</taxon>
        <taxon>Enterobacteriaceae</taxon>
        <taxon>Kosakonia</taxon>
    </lineage>
</organism>
<evidence type="ECO:0000256" key="3">
    <source>
        <dbReference type="ARBA" id="ARBA00022505"/>
    </source>
</evidence>
<dbReference type="GO" id="GO:0046872">
    <property type="term" value="F:metal ion binding"/>
    <property type="evidence" value="ECO:0007669"/>
    <property type="project" value="UniProtKB-KW"/>
</dbReference>
<keyword evidence="3" id="KW-0500">Molybdenum</keyword>
<comment type="similarity">
    <text evidence="2">Belongs to the prokaryotic molybdopterin-containing oxidoreductase family.</text>
</comment>
<dbReference type="GO" id="GO:0043546">
    <property type="term" value="F:molybdopterin cofactor binding"/>
    <property type="evidence" value="ECO:0007669"/>
    <property type="project" value="InterPro"/>
</dbReference>
<evidence type="ECO:0000256" key="4">
    <source>
        <dbReference type="ARBA" id="ARBA00022723"/>
    </source>
</evidence>
<keyword evidence="6" id="KW-0560">Oxidoreductase</keyword>
<dbReference type="Pfam" id="PF04879">
    <property type="entry name" value="Molybdop_Fe4S4"/>
    <property type="match status" value="1"/>
</dbReference>
<evidence type="ECO:0000313" key="12">
    <source>
        <dbReference type="Proteomes" id="UP000078227"/>
    </source>
</evidence>
<dbReference type="Gene3D" id="3.30.2070.10">
    <property type="entry name" value="Formate dehydrogenase/DMSO reductase"/>
    <property type="match status" value="1"/>
</dbReference>
<dbReference type="InterPro" id="IPR006311">
    <property type="entry name" value="TAT_signal"/>
</dbReference>
<dbReference type="InterPro" id="IPR006963">
    <property type="entry name" value="Mopterin_OxRdtase_4Fe-4S_dom"/>
</dbReference>
<dbReference type="GO" id="GO:0051536">
    <property type="term" value="F:iron-sulfur cluster binding"/>
    <property type="evidence" value="ECO:0007669"/>
    <property type="project" value="UniProtKB-KW"/>
</dbReference>
<evidence type="ECO:0000256" key="5">
    <source>
        <dbReference type="ARBA" id="ARBA00022729"/>
    </source>
</evidence>
<dbReference type="InterPro" id="IPR050612">
    <property type="entry name" value="Prok_Mopterin_Oxidored"/>
</dbReference>
<dbReference type="InterPro" id="IPR006656">
    <property type="entry name" value="Mopterin_OxRdtase"/>
</dbReference>
<dbReference type="EMBL" id="CP014007">
    <property type="protein sequence ID" value="ANI83186.1"/>
    <property type="molecule type" value="Genomic_DNA"/>
</dbReference>
<dbReference type="RefSeq" id="WP_064566742.1">
    <property type="nucleotide sequence ID" value="NZ_CP014007.2"/>
</dbReference>
<keyword evidence="7" id="KW-0408">Iron</keyword>
<dbReference type="EMBL" id="FOKO01000002">
    <property type="protein sequence ID" value="SFC06887.1"/>
    <property type="molecule type" value="Genomic_DNA"/>
</dbReference>
<comment type="cofactor">
    <cofactor evidence="1">
        <name>Mo-bis(molybdopterin guanine dinucleotide)</name>
        <dbReference type="ChEBI" id="CHEBI:60539"/>
    </cofactor>
</comment>
<dbReference type="SMART" id="SM00926">
    <property type="entry name" value="Molybdop_Fe4S4"/>
    <property type="match status" value="1"/>
</dbReference>
<protein>
    <submittedName>
        <fullName evidence="11">Anaerobic selenocysteine-containing dehydrogenase</fullName>
    </submittedName>
    <submittedName>
        <fullName evidence="10">Molybdopterin-dependent oxidoreductase</fullName>
    </submittedName>
</protein>
<evidence type="ECO:0000256" key="7">
    <source>
        <dbReference type="ARBA" id="ARBA00023004"/>
    </source>
</evidence>
<dbReference type="KEGG" id="kor:AWR26_13845"/>
<proteinExistence type="inferred from homology"/>
<keyword evidence="8" id="KW-0411">Iron-sulfur</keyword>
<keyword evidence="4" id="KW-0479">Metal-binding</keyword>
<dbReference type="Gene3D" id="3.40.228.10">
    <property type="entry name" value="Dimethylsulfoxide Reductase, domain 2"/>
    <property type="match status" value="1"/>
</dbReference>
<evidence type="ECO:0000256" key="2">
    <source>
        <dbReference type="ARBA" id="ARBA00010312"/>
    </source>
</evidence>
<evidence type="ECO:0000256" key="1">
    <source>
        <dbReference type="ARBA" id="ARBA00001942"/>
    </source>
</evidence>
<dbReference type="Gene3D" id="2.20.25.90">
    <property type="entry name" value="ADC-like domains"/>
    <property type="match status" value="1"/>
</dbReference>
<gene>
    <name evidence="10" type="ORF">AWR26_13845</name>
    <name evidence="11" type="ORF">SAMN05216286_1489</name>
</gene>
<dbReference type="PANTHER" id="PTHR43742">
    <property type="entry name" value="TRIMETHYLAMINE-N-OXIDE REDUCTASE"/>
    <property type="match status" value="1"/>
</dbReference>
<dbReference type="PROSITE" id="PS51669">
    <property type="entry name" value="4FE4S_MOW_BIS_MGD"/>
    <property type="match status" value="1"/>
</dbReference>
<dbReference type="CDD" id="cd02766">
    <property type="entry name" value="MopB_3"/>
    <property type="match status" value="1"/>
</dbReference>
<evidence type="ECO:0000256" key="6">
    <source>
        <dbReference type="ARBA" id="ARBA00023002"/>
    </source>
</evidence>
<keyword evidence="12" id="KW-1185">Reference proteome</keyword>
<feature type="domain" description="4Fe-4S Mo/W bis-MGD-type" evidence="9">
    <location>
        <begin position="49"/>
        <end position="106"/>
    </location>
</feature>
<dbReference type="InterPro" id="IPR006657">
    <property type="entry name" value="MoPterin_dinucl-bd_dom"/>
</dbReference>
<evidence type="ECO:0000259" key="9">
    <source>
        <dbReference type="PROSITE" id="PS51669"/>
    </source>
</evidence>
<name>A0AA94H220_9ENTR</name>
<evidence type="ECO:0000313" key="10">
    <source>
        <dbReference type="EMBL" id="ANI83186.1"/>
    </source>
</evidence>
<reference evidence="11 13" key="1">
    <citation type="submission" date="2016-10" db="EMBL/GenBank/DDBJ databases">
        <authorList>
            <person name="Varghese N."/>
            <person name="Submissions S."/>
        </authorList>
    </citation>
    <scope>NUCLEOTIDE SEQUENCE [LARGE SCALE GENOMIC DNA]</scope>
    <source>
        <strain evidence="11 13">CGMCC 1.7012</strain>
    </source>
</reference>
<dbReference type="Proteomes" id="UP000182314">
    <property type="component" value="Unassembled WGS sequence"/>
</dbReference>